<feature type="compositionally biased region" description="Basic and acidic residues" evidence="2">
    <location>
        <begin position="347"/>
        <end position="370"/>
    </location>
</feature>
<dbReference type="PROSITE" id="PS50096">
    <property type="entry name" value="IQ"/>
    <property type="match status" value="1"/>
</dbReference>
<feature type="compositionally biased region" description="Low complexity" evidence="2">
    <location>
        <begin position="471"/>
        <end position="482"/>
    </location>
</feature>
<feature type="compositionally biased region" description="Basic and acidic residues" evidence="2">
    <location>
        <begin position="461"/>
        <end position="470"/>
    </location>
</feature>
<feature type="compositionally biased region" description="Basic and acidic residues" evidence="2">
    <location>
        <begin position="597"/>
        <end position="608"/>
    </location>
</feature>
<dbReference type="PANTHER" id="PTHR33322:SF16">
    <property type="entry name" value="BAG FAMILY MOLECULAR CHAPERONE REGULATOR 6"/>
    <property type="match status" value="1"/>
</dbReference>
<feature type="compositionally biased region" description="Basic residues" evidence="2">
    <location>
        <begin position="1275"/>
        <end position="1288"/>
    </location>
</feature>
<feature type="compositionally biased region" description="Basic and acidic residues" evidence="2">
    <location>
        <begin position="384"/>
        <end position="400"/>
    </location>
</feature>
<sequence>MLVNPLLGLLAKCIICNQIWLFILGLRDFGTRRPGCFSWISMYSDYPFMDCYPHQTNQMPSPPHHSHHHHPRFEPIPGHMKADFEICPPHYQSWLSGGNYAYPYPAQCHSCCDHNYFPAYCALRPPYAHAPPLYCHGNYTIPPASYPAHYIPPPNNTMEPPRYKYHSEMHGESRCCGCPNHTHNSTPGKNVKIEEEDPDIEKKANNAVVPFDLKSYPYPVMWIPPSYMMNEAINKANEAQPEVKEKYSGVARADESSKPSGQQQKWLNGWFPFDMENSNLAKQGNDSTWKQQHQDESKRQLSFPLFWMPWSPEEMKKKDSGKTNFGEESAEGVSPQLEVTPVMIPDADEKASKPDVTKEIHNRECSKAPEKNGGQKTVPVKSAEPTKEKKNLENNKEKVKSSLAKNLNVIDERISSQTSPTSQSSSPMKSSKLPPICLRVDPLRKKNKNNGGSGSPSPPGDEGKLRKLSKDSSQLPSSSTTKESTEKDMTVGKSMPETAKNLEQSKQRVKMIEVTDRQNRQEPAEYLSISGPHGRSLSANSHDAELVHQTNDNSEELFPDVAASEVDLKSSAESKNDRGAVQVKSFDSICQSDEDKENSKVHESSADEPKGFAKIRLSEVEAALIIQSAYRGYEVRRREPLKKLKQIANIKEEVFTLNNRIKALESCSDTGENDKLRTMLGETIMNLLLKLDAIQGLHPSIRDVRKSVVRELVSLQEKLDHVSLERSESAHKLSSSAQPYEDMQLIDNRCFQEGEEAEKAFLESSLSKAEDVHEIYPEELCKGVAPPVLDIASDTRNLEIPETVMNKEDLNNGAQVPITDLLKIDTTQKSEAGCLPDNRARDDSLNLVCNDGERRSSEFQPQPFSEEVNHPWVGGGGAFVTDEVPNIKQLAELPKGVLESDSKSQDDSLLLSEAVDDKALQDGEVMEDNLRVKELTELPQAVPDDDVDKSRKHVILDKEDDKFVKDDVTRDINAEVPDDEVLNMDQAERWQQPVVKKTVTSKSNVTLACHENLANNMELCKKVDLKSQEFSVQALEEDKGCVSELGDISEMHDQVVLEMDANVLGSYMNDLHICSAEVEREELTASTKPVEVYKAEEEVLQELATMETEAETENESSKENGVAENYYSSSCEAAIVVAQVCDAPKVFTKSWNDASTEQKLLDERIGMEASGLGTVDNKFFAQDCDSAALEQDLVDQMMSVPPDAKETEAGEVLPSSPTASQISLGSNASTEHDRKLVEENDKLREMMQKLIEAGQQQLTAISNLSGRVKDLEKKLSRKKKWKMRRHGTTRYTSGPSGPSCLKP</sequence>
<dbReference type="GeneID" id="113728149"/>
<dbReference type="SUPFAM" id="SSF63491">
    <property type="entry name" value="BAG domain"/>
    <property type="match status" value="1"/>
</dbReference>
<feature type="region of interest" description="Disordered" evidence="2">
    <location>
        <begin position="346"/>
        <end position="547"/>
    </location>
</feature>
<accession>A0ABM4WLP0</accession>
<dbReference type="PROSITE" id="PS51035">
    <property type="entry name" value="BAG"/>
    <property type="match status" value="1"/>
</dbReference>
<feature type="region of interest" description="Disordered" evidence="2">
    <location>
        <begin position="315"/>
        <end position="334"/>
    </location>
</feature>
<dbReference type="Proteomes" id="UP001652660">
    <property type="component" value="Chromosome 2c"/>
</dbReference>
<organism evidence="4 5">
    <name type="scientific">Coffea arabica</name>
    <name type="common">Arabian coffee</name>
    <dbReference type="NCBI Taxonomy" id="13443"/>
    <lineage>
        <taxon>Eukaryota</taxon>
        <taxon>Viridiplantae</taxon>
        <taxon>Streptophyta</taxon>
        <taxon>Embryophyta</taxon>
        <taxon>Tracheophyta</taxon>
        <taxon>Spermatophyta</taxon>
        <taxon>Magnoliopsida</taxon>
        <taxon>eudicotyledons</taxon>
        <taxon>Gunneridae</taxon>
        <taxon>Pentapetalae</taxon>
        <taxon>asterids</taxon>
        <taxon>lamiids</taxon>
        <taxon>Gentianales</taxon>
        <taxon>Rubiaceae</taxon>
        <taxon>Ixoroideae</taxon>
        <taxon>Gardenieae complex</taxon>
        <taxon>Bertiereae - Coffeeae clade</taxon>
        <taxon>Coffeeae</taxon>
        <taxon>Coffea</taxon>
    </lineage>
</organism>
<feature type="region of interest" description="Disordered" evidence="2">
    <location>
        <begin position="1263"/>
        <end position="1303"/>
    </location>
</feature>
<feature type="compositionally biased region" description="Polar residues" evidence="2">
    <location>
        <begin position="1215"/>
        <end position="1229"/>
    </location>
</feature>
<feature type="compositionally biased region" description="Basic and acidic residues" evidence="2">
    <location>
        <begin position="568"/>
        <end position="578"/>
    </location>
</feature>
<proteinExistence type="predicted"/>
<dbReference type="InterPro" id="IPR040400">
    <property type="entry name" value="BAG5/6/7/8"/>
</dbReference>
<dbReference type="InterPro" id="IPR003103">
    <property type="entry name" value="BAG_domain"/>
</dbReference>
<dbReference type="RefSeq" id="XP_071932704.1">
    <property type="nucleotide sequence ID" value="XM_072076603.1"/>
</dbReference>
<reference evidence="5" key="1">
    <citation type="submission" date="2025-08" db="UniProtKB">
        <authorList>
            <consortium name="RefSeq"/>
        </authorList>
    </citation>
    <scope>IDENTIFICATION</scope>
    <source>
        <tissue evidence="5">Leaves</tissue>
    </source>
</reference>
<dbReference type="CDD" id="cd23767">
    <property type="entry name" value="IQCD"/>
    <property type="match status" value="1"/>
</dbReference>
<dbReference type="InterPro" id="IPR036533">
    <property type="entry name" value="BAG_dom_sf"/>
</dbReference>
<evidence type="ECO:0000256" key="1">
    <source>
        <dbReference type="ARBA" id="ARBA00023186"/>
    </source>
</evidence>
<feature type="compositionally biased region" description="Low complexity" evidence="2">
    <location>
        <begin position="415"/>
        <end position="432"/>
    </location>
</feature>
<evidence type="ECO:0000259" key="3">
    <source>
        <dbReference type="PROSITE" id="PS51035"/>
    </source>
</evidence>
<dbReference type="Pfam" id="PF02179">
    <property type="entry name" value="BAG"/>
    <property type="match status" value="1"/>
</dbReference>
<keyword evidence="4" id="KW-1185">Reference proteome</keyword>
<dbReference type="SMART" id="SM00264">
    <property type="entry name" value="BAG"/>
    <property type="match status" value="1"/>
</dbReference>
<evidence type="ECO:0000313" key="4">
    <source>
        <dbReference type="Proteomes" id="UP001652660"/>
    </source>
</evidence>
<gene>
    <name evidence="5" type="primary">LOC113728149</name>
</gene>
<feature type="domain" description="BAG" evidence="3">
    <location>
        <begin position="646"/>
        <end position="723"/>
    </location>
</feature>
<evidence type="ECO:0000313" key="5">
    <source>
        <dbReference type="RefSeq" id="XP_071932704.1"/>
    </source>
</evidence>
<name>A0ABM4WLP0_COFAR</name>
<feature type="region of interest" description="Disordered" evidence="2">
    <location>
        <begin position="1204"/>
        <end position="1241"/>
    </location>
</feature>
<feature type="compositionally biased region" description="Basic and acidic residues" evidence="2">
    <location>
        <begin position="503"/>
        <end position="523"/>
    </location>
</feature>
<feature type="compositionally biased region" description="Basic and acidic residues" evidence="2">
    <location>
        <begin position="1230"/>
        <end position="1241"/>
    </location>
</feature>
<dbReference type="Gene3D" id="1.20.58.120">
    <property type="entry name" value="BAG domain"/>
    <property type="match status" value="1"/>
</dbReference>
<dbReference type="PANTHER" id="PTHR33322">
    <property type="entry name" value="BAG DOMAIN CONTAINING PROTEIN, EXPRESSED"/>
    <property type="match status" value="1"/>
</dbReference>
<keyword evidence="1" id="KW-0143">Chaperone</keyword>
<feature type="region of interest" description="Disordered" evidence="2">
    <location>
        <begin position="568"/>
        <end position="608"/>
    </location>
</feature>
<protein>
    <submittedName>
        <fullName evidence="5">Uncharacterized protein isoform X1</fullName>
    </submittedName>
</protein>
<evidence type="ECO:0000256" key="2">
    <source>
        <dbReference type="SAM" id="MobiDB-lite"/>
    </source>
</evidence>